<dbReference type="UniPathway" id="UPA00148"/>
<evidence type="ECO:0000313" key="4">
    <source>
        <dbReference type="EMBL" id="KGF95274.1"/>
    </source>
</evidence>
<proteinExistence type="predicted"/>
<dbReference type="NCBIfam" id="TIGR00715">
    <property type="entry name" value="precor6x_red"/>
    <property type="match status" value="1"/>
</dbReference>
<dbReference type="InterPro" id="IPR003723">
    <property type="entry name" value="Precorrin-6x_reduct"/>
</dbReference>
<evidence type="ECO:0000313" key="5">
    <source>
        <dbReference type="Proteomes" id="UP000030355"/>
    </source>
</evidence>
<comment type="pathway">
    <text evidence="1">Cofactor biosynthesis; adenosylcobalamin biosynthesis.</text>
</comment>
<keyword evidence="2" id="KW-0169">Cobalamin biosynthesis</keyword>
<keyword evidence="3 4" id="KW-0560">Oxidoreductase</keyword>
<evidence type="ECO:0000256" key="3">
    <source>
        <dbReference type="ARBA" id="ARBA00023002"/>
    </source>
</evidence>
<dbReference type="eggNOG" id="COG2099">
    <property type="taxonomic scope" value="Bacteria"/>
</dbReference>
<dbReference type="RefSeq" id="WP_052046866.1">
    <property type="nucleotide sequence ID" value="NZ_CP138977.1"/>
</dbReference>
<evidence type="ECO:0000256" key="2">
    <source>
        <dbReference type="ARBA" id="ARBA00022573"/>
    </source>
</evidence>
<accession>A0A0A2A432</accession>
<evidence type="ECO:0000256" key="1">
    <source>
        <dbReference type="ARBA" id="ARBA00004953"/>
    </source>
</evidence>
<dbReference type="GO" id="GO:0009236">
    <property type="term" value="P:cobalamin biosynthetic process"/>
    <property type="evidence" value="ECO:0007669"/>
    <property type="project" value="UniProtKB-UniPathway"/>
</dbReference>
<comment type="caution">
    <text evidence="4">The sequence shown here is derived from an EMBL/GenBank/DDBJ whole genome shotgun (WGS) entry which is preliminary data.</text>
</comment>
<reference evidence="5" key="1">
    <citation type="journal article" date="2014" name="Sci. Data">
        <title>Genomes of diverse isolates of the marine cyanobacterium Prochlorococcus.</title>
        <authorList>
            <person name="Biller S."/>
            <person name="Berube P."/>
            <person name="Thompson J."/>
            <person name="Kelly L."/>
            <person name="Roggensack S."/>
            <person name="Awad L."/>
            <person name="Roache-Johnson K."/>
            <person name="Ding H."/>
            <person name="Giovannoni S.J."/>
            <person name="Moore L.R."/>
            <person name="Chisholm S.W."/>
        </authorList>
    </citation>
    <scope>NUCLEOTIDE SEQUENCE [LARGE SCALE GENOMIC DNA]</scope>
    <source>
        <strain evidence="5">MIT 9201</strain>
    </source>
</reference>
<protein>
    <submittedName>
        <fullName evidence="4">Cobalt-precorrin-6x reductase</fullName>
        <ecNumber evidence="4">1.3.1.54</ecNumber>
    </submittedName>
</protein>
<dbReference type="GO" id="GO:0016994">
    <property type="term" value="F:precorrin-6A reductase activity"/>
    <property type="evidence" value="ECO:0007669"/>
    <property type="project" value="UniProtKB-EC"/>
</dbReference>
<dbReference type="EMBL" id="JNAL01000015">
    <property type="protein sequence ID" value="KGF95274.1"/>
    <property type="molecule type" value="Genomic_DNA"/>
</dbReference>
<sequence>MQNQGNCYKNVWILSGTFDGPPIANRLLELNYSVFASVLTYKAGQAYIENPKLHIITGKLNNKDEIINFIKKNKIKFVIDATHPFAVIISKNLNNACKEINTPLLLFERRSLINTDNNFFYIDDLKDINNVDLENKNILLAIGSRFLNDTANYYMNTKANVFTRVLPTYESITKAFGSCIKNSNIAILEPSKNNENTLEKKLCDFWEIDYVLCRESGSYSQKNWESIVSGSKMKLFLVKRPKVKNDYCYSFNEYQNLIDHIIKTNIDN</sequence>
<gene>
    <name evidence="4" type="ORF">EU95_1365</name>
</gene>
<dbReference type="OrthoDB" id="9780707at2"/>
<dbReference type="Proteomes" id="UP000030355">
    <property type="component" value="Unassembled WGS sequence"/>
</dbReference>
<dbReference type="PROSITE" id="PS51014">
    <property type="entry name" value="COBK_CBIJ"/>
    <property type="match status" value="1"/>
</dbReference>
<organism evidence="4 5">
    <name type="scientific">Prochlorococcus marinus str. MIT 9201</name>
    <dbReference type="NCBI Taxonomy" id="93057"/>
    <lineage>
        <taxon>Bacteria</taxon>
        <taxon>Bacillati</taxon>
        <taxon>Cyanobacteriota</taxon>
        <taxon>Cyanophyceae</taxon>
        <taxon>Synechococcales</taxon>
        <taxon>Prochlorococcaceae</taxon>
        <taxon>Prochlorococcus</taxon>
    </lineage>
</organism>
<dbReference type="PANTHER" id="PTHR36925:SF1">
    <property type="entry name" value="COBALT-PRECORRIN-6A REDUCTASE"/>
    <property type="match status" value="1"/>
</dbReference>
<dbReference type="PANTHER" id="PTHR36925">
    <property type="entry name" value="COBALT-PRECORRIN-6A REDUCTASE"/>
    <property type="match status" value="1"/>
</dbReference>
<dbReference type="Pfam" id="PF02571">
    <property type="entry name" value="CbiJ"/>
    <property type="match status" value="1"/>
</dbReference>
<dbReference type="EC" id="1.3.1.54" evidence="4"/>
<dbReference type="STRING" id="93057.EU95_1365"/>
<name>A0A0A2A432_PROMR</name>
<dbReference type="AlphaFoldDB" id="A0A0A2A432"/>